<dbReference type="InterPro" id="IPR055878">
    <property type="entry name" value="DUF7455"/>
</dbReference>
<evidence type="ECO:0000313" key="2">
    <source>
        <dbReference type="EMBL" id="CAB4147841.1"/>
    </source>
</evidence>
<evidence type="ECO:0000259" key="1">
    <source>
        <dbReference type="Pfam" id="PF24254"/>
    </source>
</evidence>
<dbReference type="EMBL" id="LR796484">
    <property type="protein sequence ID" value="CAB4147841.1"/>
    <property type="molecule type" value="Genomic_DNA"/>
</dbReference>
<accession>A0A6J5NGB0</accession>
<reference evidence="3" key="1">
    <citation type="submission" date="2020-04" db="EMBL/GenBank/DDBJ databases">
        <authorList>
            <person name="Chiriac C."/>
            <person name="Salcher M."/>
            <person name="Ghai R."/>
            <person name="Kavagutti S V."/>
        </authorList>
    </citation>
    <scope>NUCLEOTIDE SEQUENCE</scope>
</reference>
<gene>
    <name evidence="2" type="ORF">UFOVP429_50</name>
    <name evidence="3" type="ORF">UFOVP696_117</name>
</gene>
<sequence>MTLDVKPQERELTLEDRCDACSAAAKVIATFLNGELLFCGHHARKMSSDLKLKAVNVYDPEGVTNTLN</sequence>
<feature type="domain" description="DUF7455" evidence="1">
    <location>
        <begin position="12"/>
        <end position="61"/>
    </location>
</feature>
<name>A0A6J5NGB0_9CAUD</name>
<dbReference type="Pfam" id="PF24254">
    <property type="entry name" value="DUF7455"/>
    <property type="match status" value="1"/>
</dbReference>
<protein>
    <recommendedName>
        <fullName evidence="1">DUF7455 domain-containing protein</fullName>
    </recommendedName>
</protein>
<dbReference type="EMBL" id="LR796666">
    <property type="protein sequence ID" value="CAB4158249.1"/>
    <property type="molecule type" value="Genomic_DNA"/>
</dbReference>
<evidence type="ECO:0000313" key="3">
    <source>
        <dbReference type="EMBL" id="CAB4158249.1"/>
    </source>
</evidence>
<proteinExistence type="predicted"/>
<organism evidence="3">
    <name type="scientific">uncultured Caudovirales phage</name>
    <dbReference type="NCBI Taxonomy" id="2100421"/>
    <lineage>
        <taxon>Viruses</taxon>
        <taxon>Duplodnaviria</taxon>
        <taxon>Heunggongvirae</taxon>
        <taxon>Uroviricota</taxon>
        <taxon>Caudoviricetes</taxon>
        <taxon>Peduoviridae</taxon>
        <taxon>Maltschvirus</taxon>
        <taxon>Maltschvirus maltsch</taxon>
    </lineage>
</organism>